<evidence type="ECO:0000313" key="7">
    <source>
        <dbReference type="EMBL" id="KFL63007.1"/>
    </source>
</evidence>
<dbReference type="GO" id="GO:0003677">
    <property type="term" value="F:DNA binding"/>
    <property type="evidence" value="ECO:0007669"/>
    <property type="project" value="UniProtKB-KW"/>
</dbReference>
<dbReference type="GeneID" id="71777809"/>
<evidence type="ECO:0000256" key="3">
    <source>
        <dbReference type="ARBA" id="ARBA00023163"/>
    </source>
</evidence>
<feature type="compositionally biased region" description="Low complexity" evidence="5">
    <location>
        <begin position="83"/>
        <end position="100"/>
    </location>
</feature>
<dbReference type="HOGENOM" id="CLU_740082_0_0_1"/>
<dbReference type="GO" id="GO:0045944">
    <property type="term" value="P:positive regulation of transcription by RNA polymerase II"/>
    <property type="evidence" value="ECO:0007669"/>
    <property type="project" value="TreeGrafter"/>
</dbReference>
<dbReference type="VEuPathDB" id="FungiDB:TERG_12675"/>
<dbReference type="GO" id="GO:0000981">
    <property type="term" value="F:DNA-binding transcription factor activity, RNA polymerase II-specific"/>
    <property type="evidence" value="ECO:0007669"/>
    <property type="project" value="InterPro"/>
</dbReference>
<feature type="region of interest" description="Disordered" evidence="5">
    <location>
        <begin position="55"/>
        <end position="100"/>
    </location>
</feature>
<keyword evidence="1" id="KW-0805">Transcription regulation</keyword>
<dbReference type="EMBL" id="GG700660">
    <property type="protein sequence ID" value="KFL63007.1"/>
    <property type="molecule type" value="Genomic_DNA"/>
</dbReference>
<dbReference type="InterPro" id="IPR036864">
    <property type="entry name" value="Zn2-C6_fun-type_DNA-bd_sf"/>
</dbReference>
<dbReference type="CDD" id="cd00067">
    <property type="entry name" value="GAL4"/>
    <property type="match status" value="1"/>
</dbReference>
<evidence type="ECO:0000256" key="2">
    <source>
        <dbReference type="ARBA" id="ARBA00023125"/>
    </source>
</evidence>
<dbReference type="Proteomes" id="UP000008864">
    <property type="component" value="Unassembled WGS sequence"/>
</dbReference>
<dbReference type="GO" id="GO:0009074">
    <property type="term" value="P:aromatic amino acid family catabolic process"/>
    <property type="evidence" value="ECO:0007669"/>
    <property type="project" value="TreeGrafter"/>
</dbReference>
<dbReference type="SMART" id="SM00066">
    <property type="entry name" value="GAL4"/>
    <property type="match status" value="1"/>
</dbReference>
<evidence type="ECO:0000313" key="8">
    <source>
        <dbReference type="Proteomes" id="UP000008864"/>
    </source>
</evidence>
<dbReference type="InterPro" id="IPR052780">
    <property type="entry name" value="AAA_Catabolism_Regulators"/>
</dbReference>
<dbReference type="PANTHER" id="PTHR31644:SF2">
    <property type="entry name" value="TRANSCRIPTIONAL ACTIVATOR ARO80-RELATED"/>
    <property type="match status" value="1"/>
</dbReference>
<feature type="region of interest" description="Disordered" evidence="5">
    <location>
        <begin position="189"/>
        <end position="230"/>
    </location>
</feature>
<feature type="compositionally biased region" description="Polar residues" evidence="5">
    <location>
        <begin position="202"/>
        <end position="211"/>
    </location>
</feature>
<protein>
    <recommendedName>
        <fullName evidence="6">Zn(2)-C6 fungal-type domain-containing protein</fullName>
    </recommendedName>
</protein>
<evidence type="ECO:0000256" key="4">
    <source>
        <dbReference type="ARBA" id="ARBA00023242"/>
    </source>
</evidence>
<dbReference type="STRING" id="559305.A0A080WQ32"/>
<evidence type="ECO:0000256" key="1">
    <source>
        <dbReference type="ARBA" id="ARBA00023015"/>
    </source>
</evidence>
<dbReference type="PROSITE" id="PS50048">
    <property type="entry name" value="ZN2_CY6_FUNGAL_2"/>
    <property type="match status" value="1"/>
</dbReference>
<dbReference type="GO" id="GO:0005634">
    <property type="term" value="C:nucleus"/>
    <property type="evidence" value="ECO:0007669"/>
    <property type="project" value="TreeGrafter"/>
</dbReference>
<evidence type="ECO:0000259" key="6">
    <source>
        <dbReference type="PROSITE" id="PS50048"/>
    </source>
</evidence>
<evidence type="ECO:0000256" key="5">
    <source>
        <dbReference type="SAM" id="MobiDB-lite"/>
    </source>
</evidence>
<dbReference type="InParanoid" id="A0A080WQ32"/>
<keyword evidence="2" id="KW-0238">DNA-binding</keyword>
<gene>
    <name evidence="7" type="ORF">TERG_12675</name>
</gene>
<proteinExistence type="predicted"/>
<dbReference type="PROSITE" id="PS00463">
    <property type="entry name" value="ZN2_CY6_FUNGAL_1"/>
    <property type="match status" value="1"/>
</dbReference>
<dbReference type="OrthoDB" id="2262349at2759"/>
<dbReference type="RefSeq" id="XP_047607514.1">
    <property type="nucleotide sequence ID" value="XM_047751603.1"/>
</dbReference>
<dbReference type="Gene3D" id="4.10.240.10">
    <property type="entry name" value="Zn(2)-C6 fungal-type DNA-binding domain"/>
    <property type="match status" value="1"/>
</dbReference>
<keyword evidence="3" id="KW-0804">Transcription</keyword>
<keyword evidence="8" id="KW-1185">Reference proteome</keyword>
<dbReference type="SUPFAM" id="SSF57701">
    <property type="entry name" value="Zn2/Cys6 DNA-binding domain"/>
    <property type="match status" value="1"/>
</dbReference>
<dbReference type="InterPro" id="IPR001138">
    <property type="entry name" value="Zn2Cys6_DnaBD"/>
</dbReference>
<accession>A0A080WQ32</accession>
<dbReference type="AlphaFoldDB" id="A0A080WQ32"/>
<reference evidence="8" key="1">
    <citation type="journal article" date="2012" name="MBio">
        <title>Comparative genome analysis of Trichophyton rubrum and related dermatophytes reveals candidate genes involved in infection.</title>
        <authorList>
            <person name="Martinez D.A."/>
            <person name="Oliver B.G."/>
            <person name="Graeser Y."/>
            <person name="Goldberg J.M."/>
            <person name="Li W."/>
            <person name="Martinez-Rossi N.M."/>
            <person name="Monod M."/>
            <person name="Shelest E."/>
            <person name="Barton R.C."/>
            <person name="Birch E."/>
            <person name="Brakhage A.A."/>
            <person name="Chen Z."/>
            <person name="Gurr S.J."/>
            <person name="Heiman D."/>
            <person name="Heitman J."/>
            <person name="Kosti I."/>
            <person name="Rossi A."/>
            <person name="Saif S."/>
            <person name="Samalova M."/>
            <person name="Saunders C.W."/>
            <person name="Shea T."/>
            <person name="Summerbell R.C."/>
            <person name="Xu J."/>
            <person name="Young S."/>
            <person name="Zeng Q."/>
            <person name="Birren B.W."/>
            <person name="Cuomo C.A."/>
            <person name="White T.C."/>
        </authorList>
    </citation>
    <scope>NUCLEOTIDE SEQUENCE [LARGE SCALE GENOMIC DNA]</scope>
    <source>
        <strain evidence="8">ATCC MYA-4607 / CBS 118892</strain>
    </source>
</reference>
<dbReference type="GO" id="GO:0008270">
    <property type="term" value="F:zinc ion binding"/>
    <property type="evidence" value="ECO:0007669"/>
    <property type="project" value="InterPro"/>
</dbReference>
<dbReference type="Pfam" id="PF00172">
    <property type="entry name" value="Zn_clus"/>
    <property type="match status" value="1"/>
</dbReference>
<sequence>MSTAAPTGKVHKRAYQACIPCRERRVRCDLGSVDQPHQGPCGRCRRERKICHFSATRGRKKTAPTPTPAPSGPGDSIAGTSVPAAPGITATPTTAGITPTRPWEESAIAIAGTPASLPGLVTQAGESSVSPIAVPPAIKREHSLQHVLAHDTPRPSTRGDKTAEKLLRDAAYTSHDALNLLFEAGRHSERVSRPDHRHHNNHTAGSASQRLGPTPIRELRPSAAPSLHDNTPDFHPWSNLRFVRTGLITAEEAFDLVNYFHTYLAPFTPIASSSFQDPSMHAELLEEEPILAMTILMLASRYMKLSGPGSISRSYMVHERLWQHLQGMISRMIFGQEQFTGGTHITMPLRRLQTFLRTISPSCSNLVASGHLQL</sequence>
<feature type="domain" description="Zn(2)-C6 fungal-type" evidence="6">
    <location>
        <begin position="17"/>
        <end position="53"/>
    </location>
</feature>
<dbReference type="PANTHER" id="PTHR31644">
    <property type="entry name" value="TRANSCRIPTIONAL ACTIVATOR ARO80-RELATED"/>
    <property type="match status" value="1"/>
</dbReference>
<organism evidence="7 8">
    <name type="scientific">Trichophyton rubrum (strain ATCC MYA-4607 / CBS 118892)</name>
    <name type="common">Athlete's foot fungus</name>
    <dbReference type="NCBI Taxonomy" id="559305"/>
    <lineage>
        <taxon>Eukaryota</taxon>
        <taxon>Fungi</taxon>
        <taxon>Dikarya</taxon>
        <taxon>Ascomycota</taxon>
        <taxon>Pezizomycotina</taxon>
        <taxon>Eurotiomycetes</taxon>
        <taxon>Eurotiomycetidae</taxon>
        <taxon>Onygenales</taxon>
        <taxon>Arthrodermataceae</taxon>
        <taxon>Trichophyton</taxon>
    </lineage>
</organism>
<keyword evidence="4" id="KW-0539">Nucleus</keyword>
<name>A0A080WQ32_TRIRC</name>